<dbReference type="PRINTS" id="PR00018">
    <property type="entry name" value="KRINGLE"/>
</dbReference>
<evidence type="ECO:0000313" key="6">
    <source>
        <dbReference type="RefSeq" id="XP_028142202.1"/>
    </source>
</evidence>
<dbReference type="Pfam" id="PF00051">
    <property type="entry name" value="Kringle"/>
    <property type="match status" value="3"/>
</dbReference>
<keyword evidence="4" id="KW-1133">Transmembrane helix</keyword>
<dbReference type="InterPro" id="IPR000001">
    <property type="entry name" value="Kringle"/>
</dbReference>
<keyword evidence="2" id="KW-1015">Disulfide bond</keyword>
<dbReference type="InterPro" id="IPR050759">
    <property type="entry name" value="Serine_protease_kringle"/>
</dbReference>
<keyword evidence="1 3" id="KW-0420">Kringle</keyword>
<feature type="domain" description="Kringle" evidence="5">
    <location>
        <begin position="17"/>
        <end position="94"/>
    </location>
</feature>
<dbReference type="PANTHER" id="PTHR24261">
    <property type="entry name" value="PLASMINOGEN-RELATED"/>
    <property type="match status" value="1"/>
</dbReference>
<dbReference type="SUPFAM" id="SSF48726">
    <property type="entry name" value="Immunoglobulin"/>
    <property type="match status" value="1"/>
</dbReference>
<name>A0A6P7G5B8_DIAVI</name>
<dbReference type="SUPFAM" id="SSF57440">
    <property type="entry name" value="Kringle-like"/>
    <property type="match status" value="4"/>
</dbReference>
<accession>A0A6P7G5B8</accession>
<dbReference type="InterPro" id="IPR038178">
    <property type="entry name" value="Kringle_sf"/>
</dbReference>
<evidence type="ECO:0000256" key="4">
    <source>
        <dbReference type="SAM" id="Phobius"/>
    </source>
</evidence>
<evidence type="ECO:0000256" key="3">
    <source>
        <dbReference type="PROSITE-ProRule" id="PRU00121"/>
    </source>
</evidence>
<dbReference type="PROSITE" id="PS00021">
    <property type="entry name" value="KRINGLE_1"/>
    <property type="match status" value="4"/>
</dbReference>
<dbReference type="InterPro" id="IPR036179">
    <property type="entry name" value="Ig-like_dom_sf"/>
</dbReference>
<proteinExistence type="predicted"/>
<feature type="transmembrane region" description="Helical" evidence="4">
    <location>
        <begin position="1309"/>
        <end position="1332"/>
    </location>
</feature>
<organism evidence="6">
    <name type="scientific">Diabrotica virgifera virgifera</name>
    <name type="common">western corn rootworm</name>
    <dbReference type="NCBI Taxonomy" id="50390"/>
    <lineage>
        <taxon>Eukaryota</taxon>
        <taxon>Metazoa</taxon>
        <taxon>Ecdysozoa</taxon>
        <taxon>Arthropoda</taxon>
        <taxon>Hexapoda</taxon>
        <taxon>Insecta</taxon>
        <taxon>Pterygota</taxon>
        <taxon>Neoptera</taxon>
        <taxon>Endopterygota</taxon>
        <taxon>Coleoptera</taxon>
        <taxon>Polyphaga</taxon>
        <taxon>Cucujiformia</taxon>
        <taxon>Chrysomeloidea</taxon>
        <taxon>Chrysomelidae</taxon>
        <taxon>Galerucinae</taxon>
        <taxon>Diabroticina</taxon>
        <taxon>Diabroticites</taxon>
        <taxon>Diabrotica</taxon>
    </lineage>
</organism>
<keyword evidence="4" id="KW-0472">Membrane</keyword>
<evidence type="ECO:0000256" key="2">
    <source>
        <dbReference type="ARBA" id="ARBA00023157"/>
    </source>
</evidence>
<dbReference type="CDD" id="cd00108">
    <property type="entry name" value="KR"/>
    <property type="match status" value="1"/>
</dbReference>
<dbReference type="Pfam" id="PF00090">
    <property type="entry name" value="TSP_1"/>
    <property type="match status" value="1"/>
</dbReference>
<dbReference type="InterPro" id="IPR013783">
    <property type="entry name" value="Ig-like_fold"/>
</dbReference>
<dbReference type="SMART" id="SM00130">
    <property type="entry name" value="KR"/>
    <property type="match status" value="4"/>
</dbReference>
<feature type="domain" description="Kringle" evidence="5">
    <location>
        <begin position="101"/>
        <end position="192"/>
    </location>
</feature>
<dbReference type="FunFam" id="2.20.100.10:FF:000001">
    <property type="entry name" value="semaphorin-5A isoform X1"/>
    <property type="match status" value="1"/>
</dbReference>
<dbReference type="PANTHER" id="PTHR24261:SF7">
    <property type="entry name" value="KRINGLE DOMAIN-CONTAINING PROTEIN"/>
    <property type="match status" value="1"/>
</dbReference>
<dbReference type="SMART" id="SM00209">
    <property type="entry name" value="TSP1"/>
    <property type="match status" value="1"/>
</dbReference>
<feature type="domain" description="Kringle" evidence="5">
    <location>
        <begin position="526"/>
        <end position="601"/>
    </location>
</feature>
<dbReference type="SUPFAM" id="SSF82895">
    <property type="entry name" value="TSP-1 type 1 repeat"/>
    <property type="match status" value="1"/>
</dbReference>
<dbReference type="PROSITE" id="PS50070">
    <property type="entry name" value="KRINGLE_2"/>
    <property type="match status" value="4"/>
</dbReference>
<protein>
    <submittedName>
        <fullName evidence="6">Uncharacterized protein LOC114336079 isoform X2</fullName>
    </submittedName>
</protein>
<dbReference type="Gene3D" id="2.60.40.10">
    <property type="entry name" value="Immunoglobulins"/>
    <property type="match status" value="1"/>
</dbReference>
<feature type="domain" description="Kringle" evidence="5">
    <location>
        <begin position="608"/>
        <end position="719"/>
    </location>
</feature>
<sequence>MRRRETDLSICKVSHLGLEYKGTVQKTESKVRCQSWTSSQPHQIRDDLLDANFSDGSRKTAKNFCRNPNTDPLGPWCYSMNLDLQFETCALPLCQLSQCKLTGPGMEYAGDYDKGTSQRKCLKWNKDRKKVKDQAKYISIPKFDKKLFPEADLSDAKKFCRNPSGDLGGPWCFVENEDTNDIEKEYCDVPFCDDPVCLVFSKNSDTYMHYTDFNNTLANLSFGVKLWDSDSYLEASARIVLTLLPLPLTGSEIESAGIGIEIRIGNNFSTLSFGNVEKPELEATHGILKSTEFTKFSLSWHRGFITFGYEGKVKPIFLAEYQTKNNLMGFYMNQFNYYSVQGTNIVWSFPFCKDDFECDAHVTTGAEFQQFWPLREKASGYDLYIHVRAHHSASVQFVLAPTIDFPNVKLTLLGRNNYTRITLVEYKDGAERDLKQLQLENIINYWKWREISISFFANTMTVYIKKPLGLQMLAEVKDEIFRNVRWFSVSSENTVAHWSFYCKPPPPAKPKNAFLPECAINSQESNYKGTQDITSTGLPCLPWSAQKLLPQEIKFSNKDELMKSWNYCRNPVDPNQRTYCYTISMNPDKRIGKSFCNIRKCKSEQCRMAGTGNDYSGTLNRTRSNRTCNAWVTETFLDTNSSLKNSSIEFLLKKDYPELSTTPVSTEAQNPVWNDTLFPEGSSAKAENFCRNPSRNIAGTWCYTTDPNVPEDACNVRDCDKPEECTMIISTSLTDRKTFILPQWKEAGLHGGLRFAIKEWNPDFIDGLSILITPKLDVENLTLQIAADNNERVKLFKNNELLAQKTLPHLIGAGKWTDFWLQMRRGEILFGLEGVPSSLFEWISPNADDEFEPMFINFASIIGKPMGLSFKCDECHTQNVTADNTEVYYPVGLWKEEKPLFNNITLLIRGTGITVIKLMFLPEHPHFFWLKMDGIKGTISFDRVEGSKPSVQLKMQHVKGVISEHSWTKYLIIFNESRIYVEQNNVTVLTYISPKPLLIYWFSVAPQIGWVTWVANCKPLDLDGPPRDGGWSAWSPWTCTASCGGGEGFRTRTCSNPRPNIFGKLCQGSPTSNGKCNDFPCGDISPETMDKIKNHLQRESFNYIVEAGYSKLIKNNKDVLKLIAKESPKAYYEWTLNGIFIKPEPSRVIFQKENIEVRNIRQTDSGVYVCILYRVNKKRVILRVITISVISKTFDIDTRATRSLTIPCNSVILGYVYTDLSLTILLNDQVYVDYGTTTLSAVNTYQIDTLNMSHSGNWTCVVEQKDLRFKWTTNFMKINVKKAPNLFTNLMEDKLTKPIFGWMKNETQVLVALIFIVVVVVMLVIIFLILYYKFCTLKTSRYNVNRRKE</sequence>
<evidence type="ECO:0000259" key="5">
    <source>
        <dbReference type="PROSITE" id="PS50070"/>
    </source>
</evidence>
<dbReference type="Gene3D" id="2.20.100.10">
    <property type="entry name" value="Thrombospondin type-1 (TSP1) repeat"/>
    <property type="match status" value="1"/>
</dbReference>
<dbReference type="InterPro" id="IPR000884">
    <property type="entry name" value="TSP1_rpt"/>
</dbReference>
<dbReference type="InterPro" id="IPR018056">
    <property type="entry name" value="Kringle_CS"/>
</dbReference>
<evidence type="ECO:0000256" key="1">
    <source>
        <dbReference type="ARBA" id="ARBA00022572"/>
    </source>
</evidence>
<comment type="caution">
    <text evidence="3">Lacks conserved residue(s) required for the propagation of feature annotation.</text>
</comment>
<dbReference type="RefSeq" id="XP_028142202.1">
    <property type="nucleotide sequence ID" value="XM_028286401.1"/>
</dbReference>
<dbReference type="PROSITE" id="PS50092">
    <property type="entry name" value="TSP1"/>
    <property type="match status" value="1"/>
</dbReference>
<dbReference type="Gene3D" id="2.40.20.10">
    <property type="entry name" value="Plasminogen Kringle 4"/>
    <property type="match status" value="4"/>
</dbReference>
<dbReference type="InterPro" id="IPR013806">
    <property type="entry name" value="Kringle-like"/>
</dbReference>
<keyword evidence="4" id="KW-0812">Transmembrane</keyword>
<gene>
    <name evidence="6" type="primary">LOC114336079</name>
</gene>
<dbReference type="InterPro" id="IPR036383">
    <property type="entry name" value="TSP1_rpt_sf"/>
</dbReference>
<reference evidence="6" key="1">
    <citation type="submission" date="2025-08" db="UniProtKB">
        <authorList>
            <consortium name="RefSeq"/>
        </authorList>
    </citation>
    <scope>IDENTIFICATION</scope>
    <source>
        <tissue evidence="6">Whole insect</tissue>
    </source>
</reference>